<gene>
    <name evidence="1" type="ORF">ERS007657_00604</name>
</gene>
<organism evidence="1 2">
    <name type="scientific">Mycobacterium tuberculosis</name>
    <dbReference type="NCBI Taxonomy" id="1773"/>
    <lineage>
        <taxon>Bacteria</taxon>
        <taxon>Bacillati</taxon>
        <taxon>Actinomycetota</taxon>
        <taxon>Actinomycetes</taxon>
        <taxon>Mycobacteriales</taxon>
        <taxon>Mycobacteriaceae</taxon>
        <taxon>Mycobacterium</taxon>
        <taxon>Mycobacterium tuberculosis complex</taxon>
    </lineage>
</organism>
<dbReference type="EMBL" id="CGCX01000137">
    <property type="protein sequence ID" value="CFR68083.1"/>
    <property type="molecule type" value="Genomic_DNA"/>
</dbReference>
<proteinExistence type="predicted"/>
<reference evidence="1 2" key="1">
    <citation type="submission" date="2015-03" db="EMBL/GenBank/DDBJ databases">
        <authorList>
            <consortium name="Pathogen Informatics"/>
        </authorList>
    </citation>
    <scope>NUCLEOTIDE SEQUENCE [LARGE SCALE GENOMIC DNA]</scope>
    <source>
        <strain evidence="1 2">C09601061</strain>
    </source>
</reference>
<evidence type="ECO:0000313" key="1">
    <source>
        <dbReference type="EMBL" id="CFR68083.1"/>
    </source>
</evidence>
<name>A0A654TX07_MYCTX</name>
<dbReference type="AlphaFoldDB" id="A0A654TX07"/>
<sequence length="119" mass="12135">MTEVEEIALPVPFPAAGIPEPAAANAVHLLLGAIGVGGNLFPEPNHLALFLVDDDPLIGVAPALQAVHFLAQRNVADLVDADAHHVLVGTDVPAVGGVVGVEVGQQRPVAAPLRRTVGL</sequence>
<accession>A0A654TX07</accession>
<dbReference type="Proteomes" id="UP000046680">
    <property type="component" value="Unassembled WGS sequence"/>
</dbReference>
<protein>
    <submittedName>
        <fullName evidence="1">Uncharacterized protein</fullName>
    </submittedName>
</protein>
<evidence type="ECO:0000313" key="2">
    <source>
        <dbReference type="Proteomes" id="UP000046680"/>
    </source>
</evidence>